<sequence length="309" mass="34735">HVLNKHKLKRSLIGGIRATVEGTLNKKNTTQDQQEGPINFALTAYTSQGSSSSDSKNEVVYEEDIKILKIDVMLRDNALSELKNQMKNALKEKDDLKLKLEKFETSSHNLTKLINCQLSANDKIGLGYDSQMNKSELNDVHVNKSQVIGNSLIDSHESDGEDNQVNDRFKKSEGYHAVPSPYTGNYIPPRADLSFAGDDENVVDKTEVKKTFKPSLEMIEFVNARNTTVENESKAEKPVRKPVKQVNTARPNAVINAVRTNQVKDFKALACWVWRPIKPNSASITLKRYDYVDVRGRSSSVMAWVPKKV</sequence>
<accession>A0A699HCR9</accession>
<keyword evidence="1" id="KW-0175">Coiled coil</keyword>
<evidence type="ECO:0000313" key="2">
    <source>
        <dbReference type="EMBL" id="GEX86943.1"/>
    </source>
</evidence>
<proteinExistence type="predicted"/>
<evidence type="ECO:0000256" key="1">
    <source>
        <dbReference type="SAM" id="Coils"/>
    </source>
</evidence>
<reference evidence="2" key="1">
    <citation type="journal article" date="2019" name="Sci. Rep.">
        <title>Draft genome of Tanacetum cinerariifolium, the natural source of mosquito coil.</title>
        <authorList>
            <person name="Yamashiro T."/>
            <person name="Shiraishi A."/>
            <person name="Satake H."/>
            <person name="Nakayama K."/>
        </authorList>
    </citation>
    <scope>NUCLEOTIDE SEQUENCE</scope>
</reference>
<dbReference type="AlphaFoldDB" id="A0A699HCR9"/>
<organism evidence="2">
    <name type="scientific">Tanacetum cinerariifolium</name>
    <name type="common">Dalmatian daisy</name>
    <name type="synonym">Chrysanthemum cinerariifolium</name>
    <dbReference type="NCBI Taxonomy" id="118510"/>
    <lineage>
        <taxon>Eukaryota</taxon>
        <taxon>Viridiplantae</taxon>
        <taxon>Streptophyta</taxon>
        <taxon>Embryophyta</taxon>
        <taxon>Tracheophyta</taxon>
        <taxon>Spermatophyta</taxon>
        <taxon>Magnoliopsida</taxon>
        <taxon>eudicotyledons</taxon>
        <taxon>Gunneridae</taxon>
        <taxon>Pentapetalae</taxon>
        <taxon>asterids</taxon>
        <taxon>campanulids</taxon>
        <taxon>Asterales</taxon>
        <taxon>Asteraceae</taxon>
        <taxon>Asteroideae</taxon>
        <taxon>Anthemideae</taxon>
        <taxon>Anthemidinae</taxon>
        <taxon>Tanacetum</taxon>
    </lineage>
</organism>
<comment type="caution">
    <text evidence="2">The sequence shown here is derived from an EMBL/GenBank/DDBJ whole genome shotgun (WGS) entry which is preliminary data.</text>
</comment>
<feature type="coiled-coil region" evidence="1">
    <location>
        <begin position="79"/>
        <end position="106"/>
    </location>
</feature>
<gene>
    <name evidence="2" type="ORF">Tci_358918</name>
</gene>
<feature type="non-terminal residue" evidence="2">
    <location>
        <position position="1"/>
    </location>
</feature>
<dbReference type="EMBL" id="BKCJ010135575">
    <property type="protein sequence ID" value="GEX86943.1"/>
    <property type="molecule type" value="Genomic_DNA"/>
</dbReference>
<protein>
    <submittedName>
        <fullName evidence="2">Uncharacterized protein</fullName>
    </submittedName>
</protein>
<name>A0A699HCR9_TANCI</name>